<gene>
    <name evidence="2" type="ORF">I2I01_07005</name>
</gene>
<evidence type="ECO:0000313" key="2">
    <source>
        <dbReference type="EMBL" id="MBF9141376.1"/>
    </source>
</evidence>
<organism evidence="2 3">
    <name type="scientific">Hymenobacter properus</name>
    <dbReference type="NCBI Taxonomy" id="2791026"/>
    <lineage>
        <taxon>Bacteria</taxon>
        <taxon>Pseudomonadati</taxon>
        <taxon>Bacteroidota</taxon>
        <taxon>Cytophagia</taxon>
        <taxon>Cytophagales</taxon>
        <taxon>Hymenobacteraceae</taxon>
        <taxon>Hymenobacter</taxon>
    </lineage>
</organism>
<accession>A0A931FKU6</accession>
<feature type="region of interest" description="Disordered" evidence="1">
    <location>
        <begin position="179"/>
        <end position="198"/>
    </location>
</feature>
<evidence type="ECO:0000256" key="1">
    <source>
        <dbReference type="SAM" id="MobiDB-lite"/>
    </source>
</evidence>
<proteinExistence type="predicted"/>
<evidence type="ECO:0000313" key="3">
    <source>
        <dbReference type="Proteomes" id="UP000645610"/>
    </source>
</evidence>
<reference evidence="2 3" key="1">
    <citation type="submission" date="2020-11" db="EMBL/GenBank/DDBJ databases">
        <authorList>
            <person name="Kim M.K."/>
        </authorList>
    </citation>
    <scope>NUCLEOTIDE SEQUENCE [LARGE SCALE GENOMIC DNA]</scope>
    <source>
        <strain evidence="2 3">BT439</strain>
    </source>
</reference>
<sequence length="267" mass="29974">MPVATWRFSKDIDHRIASDTVGKRCNFDEVIRLLTQQENADSLKLRTDWRTDFCALDEFLTVVPPPANAEPDPYDKPVALPVAAGRELYIVEGMAGYYVLLEFGKDRYRASILGQKNTFGGLTHQVFARPDTTLLVLTNVDGWMGAGRGATGEATTRLQIYDLERDEWLLDAPVGRYETGLSSETDDGEQSPGQEQNVSRYYRVLNQARTVVLGRYRIDSSSEKPLSKDSTDTMPIGLFGDEPPVKQEPYPPGTYRLVAGWYQRAEP</sequence>
<comment type="caution">
    <text evidence="2">The sequence shown here is derived from an EMBL/GenBank/DDBJ whole genome shotgun (WGS) entry which is preliminary data.</text>
</comment>
<feature type="region of interest" description="Disordered" evidence="1">
    <location>
        <begin position="221"/>
        <end position="252"/>
    </location>
</feature>
<name>A0A931FKU6_9BACT</name>
<dbReference type="EMBL" id="JADQDP010000002">
    <property type="protein sequence ID" value="MBF9141376.1"/>
    <property type="molecule type" value="Genomic_DNA"/>
</dbReference>
<feature type="compositionally biased region" description="Basic and acidic residues" evidence="1">
    <location>
        <begin position="221"/>
        <end position="231"/>
    </location>
</feature>
<dbReference type="Proteomes" id="UP000645610">
    <property type="component" value="Unassembled WGS sequence"/>
</dbReference>
<protein>
    <submittedName>
        <fullName evidence="2">Uncharacterized protein</fullName>
    </submittedName>
</protein>
<dbReference type="RefSeq" id="WP_196285746.1">
    <property type="nucleotide sequence ID" value="NZ_JADQDP010000002.1"/>
</dbReference>
<dbReference type="AlphaFoldDB" id="A0A931FKU6"/>
<keyword evidence="3" id="KW-1185">Reference proteome</keyword>